<dbReference type="SUPFAM" id="SSF56935">
    <property type="entry name" value="Porins"/>
    <property type="match status" value="1"/>
</dbReference>
<dbReference type="InterPro" id="IPR010870">
    <property type="entry name" value="Porin_O/P"/>
</dbReference>
<organism evidence="2 3">
    <name type="scientific">Marilutibacter penaei</name>
    <dbReference type="NCBI Taxonomy" id="2759900"/>
    <lineage>
        <taxon>Bacteria</taxon>
        <taxon>Pseudomonadati</taxon>
        <taxon>Pseudomonadota</taxon>
        <taxon>Gammaproteobacteria</taxon>
        <taxon>Lysobacterales</taxon>
        <taxon>Lysobacteraceae</taxon>
        <taxon>Marilutibacter</taxon>
    </lineage>
</organism>
<reference evidence="2 3" key="1">
    <citation type="submission" date="2020-07" db="EMBL/GenBank/DDBJ databases">
        <authorList>
            <person name="Xu S."/>
            <person name="Li A."/>
        </authorList>
    </citation>
    <scope>NUCLEOTIDE SEQUENCE [LARGE SCALE GENOMIC DNA]</scope>
    <source>
        <strain evidence="2 3">SG-8</strain>
    </source>
</reference>
<keyword evidence="1" id="KW-0732">Signal</keyword>
<name>A0A7W3U5J4_9GAMM</name>
<keyword evidence="3" id="KW-1185">Reference proteome</keyword>
<dbReference type="Pfam" id="PF07396">
    <property type="entry name" value="Porin_O_P"/>
    <property type="match status" value="1"/>
</dbReference>
<evidence type="ECO:0000256" key="1">
    <source>
        <dbReference type="SAM" id="SignalP"/>
    </source>
</evidence>
<accession>A0A7W3U5J4</accession>
<sequence length="386" mass="42616">MKTPRSPLALALVALLAPAAHAGVVVDDFGGSEISFEGLLQTDGAWYDSDGFDLDADPNDGTDTDFELRRAELVLKGKGPGNFDWVLGYDAANDGKWLDANIAYRIGGDKRHFVRVGQFKQFNSMEELSSTKNNDFISKAIITGLYAVGRRQGVAYGYGTDQWNISSGWYGRELTEGRGRGSGYGIRGNWAPMTGDGDIFNVGLSYVTNDTYQDTIRVRSRPAAELSNRLVDTNIRNADSTSTLGLESFWVRGPFKLQAEYMVNTIDRYETGFADQPGGDYTTQGGYLSGMWNITGETWSYKDGTPGTAKPANANVGMWQLGLRYDTLDLNDGDTRPGTLDTWTVGVNYYWRSNFKFAVDYVKADAERNGIDESPSLIAARAQFYW</sequence>
<comment type="caution">
    <text evidence="2">The sequence shown here is derived from an EMBL/GenBank/DDBJ whole genome shotgun (WGS) entry which is preliminary data.</text>
</comment>
<dbReference type="Proteomes" id="UP000552587">
    <property type="component" value="Unassembled WGS sequence"/>
</dbReference>
<evidence type="ECO:0000313" key="2">
    <source>
        <dbReference type="EMBL" id="MBB1089352.1"/>
    </source>
</evidence>
<proteinExistence type="predicted"/>
<dbReference type="EMBL" id="JACHTE010000009">
    <property type="protein sequence ID" value="MBB1089352.1"/>
    <property type="molecule type" value="Genomic_DNA"/>
</dbReference>
<evidence type="ECO:0000313" key="3">
    <source>
        <dbReference type="Proteomes" id="UP000552587"/>
    </source>
</evidence>
<dbReference type="AlphaFoldDB" id="A0A7W3U5J4"/>
<protein>
    <submittedName>
        <fullName evidence="2">Porin</fullName>
    </submittedName>
</protein>
<feature type="signal peptide" evidence="1">
    <location>
        <begin position="1"/>
        <end position="22"/>
    </location>
</feature>
<dbReference type="Gene3D" id="2.40.160.10">
    <property type="entry name" value="Porin"/>
    <property type="match status" value="1"/>
</dbReference>
<feature type="chain" id="PRO_5031097081" evidence="1">
    <location>
        <begin position="23"/>
        <end position="386"/>
    </location>
</feature>
<dbReference type="RefSeq" id="WP_182670132.1">
    <property type="nucleotide sequence ID" value="NZ_JACHTE010000009.1"/>
</dbReference>
<dbReference type="InterPro" id="IPR023614">
    <property type="entry name" value="Porin_dom_sf"/>
</dbReference>
<gene>
    <name evidence="2" type="ORF">H4F99_12775</name>
</gene>